<name>M5U5N3_9BACT</name>
<evidence type="ECO:0008006" key="3">
    <source>
        <dbReference type="Google" id="ProtNLM"/>
    </source>
</evidence>
<dbReference type="AlphaFoldDB" id="M5U5N3"/>
<keyword evidence="2" id="KW-1185">Reference proteome</keyword>
<sequence>MIVGDHGTGKSTLLRELAATLADEMPGGQWVQLTLPEGGSRWHLRETVANIATVRRLARQTEPGGVLVIDGGEQLPAVYRMWLSIQIKRRGRFCLMTSHASVAGFETLYQTSLSAELIEELVSELLAHDPPAKAPEHERNVSTEVRRYLGGIDLSDVSNLRDLWDDLYEVVERVTEQ</sequence>
<dbReference type="SUPFAM" id="SSF52540">
    <property type="entry name" value="P-loop containing nucleoside triphosphate hydrolases"/>
    <property type="match status" value="1"/>
</dbReference>
<evidence type="ECO:0000313" key="1">
    <source>
        <dbReference type="EMBL" id="EMI53171.1"/>
    </source>
</evidence>
<dbReference type="Proteomes" id="UP000011885">
    <property type="component" value="Unassembled WGS sequence"/>
</dbReference>
<proteinExistence type="predicted"/>
<evidence type="ECO:0000313" key="2">
    <source>
        <dbReference type="Proteomes" id="UP000011885"/>
    </source>
</evidence>
<dbReference type="EMBL" id="ANOH01000370">
    <property type="protein sequence ID" value="EMI53171.1"/>
    <property type="molecule type" value="Genomic_DNA"/>
</dbReference>
<gene>
    <name evidence="1" type="ORF">RSSM_05385</name>
</gene>
<comment type="caution">
    <text evidence="1">The sequence shown here is derived from an EMBL/GenBank/DDBJ whole genome shotgun (WGS) entry which is preliminary data.</text>
</comment>
<protein>
    <recommendedName>
        <fullName evidence="3">AAA+ ATPase domain-containing protein</fullName>
    </recommendedName>
</protein>
<reference evidence="1 2" key="1">
    <citation type="journal article" date="2013" name="Mar. Genomics">
        <title>Expression of sulfatases in Rhodopirellula baltica and the diversity of sulfatases in the genus Rhodopirellula.</title>
        <authorList>
            <person name="Wegner C.E."/>
            <person name="Richter-Heitmann T."/>
            <person name="Klindworth A."/>
            <person name="Klockow C."/>
            <person name="Richter M."/>
            <person name="Achstetter T."/>
            <person name="Glockner F.O."/>
            <person name="Harder J."/>
        </authorList>
    </citation>
    <scope>NUCLEOTIDE SEQUENCE [LARGE SCALE GENOMIC DNA]</scope>
    <source>
        <strain evidence="1 2">SM41</strain>
    </source>
</reference>
<dbReference type="PATRIC" id="fig|1263870.3.peg.5711"/>
<dbReference type="CDD" id="cd02019">
    <property type="entry name" value="NK"/>
    <property type="match status" value="1"/>
</dbReference>
<organism evidence="1 2">
    <name type="scientific">Rhodopirellula sallentina SM41</name>
    <dbReference type="NCBI Taxonomy" id="1263870"/>
    <lineage>
        <taxon>Bacteria</taxon>
        <taxon>Pseudomonadati</taxon>
        <taxon>Planctomycetota</taxon>
        <taxon>Planctomycetia</taxon>
        <taxon>Pirellulales</taxon>
        <taxon>Pirellulaceae</taxon>
        <taxon>Rhodopirellula</taxon>
    </lineage>
</organism>
<dbReference type="Gene3D" id="3.40.50.300">
    <property type="entry name" value="P-loop containing nucleotide triphosphate hydrolases"/>
    <property type="match status" value="1"/>
</dbReference>
<dbReference type="InterPro" id="IPR027417">
    <property type="entry name" value="P-loop_NTPase"/>
</dbReference>
<accession>M5U5N3</accession>